<keyword evidence="5" id="KW-1185">Reference proteome</keyword>
<proteinExistence type="predicted"/>
<comment type="cofactor">
    <cofactor evidence="1">
        <name>Fe cation</name>
        <dbReference type="ChEBI" id="CHEBI:24875"/>
    </cofactor>
</comment>
<dbReference type="PANTHER" id="PTHR20883">
    <property type="entry name" value="PHYTANOYL-COA DIOXYGENASE DOMAIN CONTAINING 1"/>
    <property type="match status" value="1"/>
</dbReference>
<evidence type="ECO:0000313" key="4">
    <source>
        <dbReference type="EnsemblProtists" id="EOD41792"/>
    </source>
</evidence>
<protein>
    <recommendedName>
        <fullName evidence="6">Phytanoyl-CoA dioxygenase</fullName>
    </recommendedName>
</protein>
<accession>A0A0D3L1A7</accession>
<dbReference type="GO" id="GO:0046872">
    <property type="term" value="F:metal ion binding"/>
    <property type="evidence" value="ECO:0007669"/>
    <property type="project" value="UniProtKB-KW"/>
</dbReference>
<dbReference type="AlphaFoldDB" id="A0A0D3L1A7"/>
<dbReference type="Pfam" id="PF05721">
    <property type="entry name" value="PhyH"/>
    <property type="match status" value="1"/>
</dbReference>
<name>A0A0D3L1A7_EMIH1</name>
<reference evidence="5" key="1">
    <citation type="journal article" date="2013" name="Nature">
        <title>Pan genome of the phytoplankton Emiliania underpins its global distribution.</title>
        <authorList>
            <person name="Read B.A."/>
            <person name="Kegel J."/>
            <person name="Klute M.J."/>
            <person name="Kuo A."/>
            <person name="Lefebvre S.C."/>
            <person name="Maumus F."/>
            <person name="Mayer C."/>
            <person name="Miller J."/>
            <person name="Monier A."/>
            <person name="Salamov A."/>
            <person name="Young J."/>
            <person name="Aguilar M."/>
            <person name="Claverie J.M."/>
            <person name="Frickenhaus S."/>
            <person name="Gonzalez K."/>
            <person name="Herman E.K."/>
            <person name="Lin Y.C."/>
            <person name="Napier J."/>
            <person name="Ogata H."/>
            <person name="Sarno A.F."/>
            <person name="Shmutz J."/>
            <person name="Schroeder D."/>
            <person name="de Vargas C."/>
            <person name="Verret F."/>
            <person name="von Dassow P."/>
            <person name="Valentin K."/>
            <person name="Van de Peer Y."/>
            <person name="Wheeler G."/>
            <person name="Dacks J.B."/>
            <person name="Delwiche C.F."/>
            <person name="Dyhrman S.T."/>
            <person name="Glockner G."/>
            <person name="John U."/>
            <person name="Richards T."/>
            <person name="Worden A.Z."/>
            <person name="Zhang X."/>
            <person name="Grigoriev I.V."/>
            <person name="Allen A.E."/>
            <person name="Bidle K."/>
            <person name="Borodovsky M."/>
            <person name="Bowler C."/>
            <person name="Brownlee C."/>
            <person name="Cock J.M."/>
            <person name="Elias M."/>
            <person name="Gladyshev V.N."/>
            <person name="Groth M."/>
            <person name="Guda C."/>
            <person name="Hadaegh A."/>
            <person name="Iglesias-Rodriguez M.D."/>
            <person name="Jenkins J."/>
            <person name="Jones B.M."/>
            <person name="Lawson T."/>
            <person name="Leese F."/>
            <person name="Lindquist E."/>
            <person name="Lobanov A."/>
            <person name="Lomsadze A."/>
            <person name="Malik S.B."/>
            <person name="Marsh M.E."/>
            <person name="Mackinder L."/>
            <person name="Mock T."/>
            <person name="Mueller-Roeber B."/>
            <person name="Pagarete A."/>
            <person name="Parker M."/>
            <person name="Probert I."/>
            <person name="Quesneville H."/>
            <person name="Raines C."/>
            <person name="Rensing S.A."/>
            <person name="Riano-Pachon D.M."/>
            <person name="Richier S."/>
            <person name="Rokitta S."/>
            <person name="Shiraiwa Y."/>
            <person name="Soanes D.M."/>
            <person name="van der Giezen M."/>
            <person name="Wahlund T.M."/>
            <person name="Williams B."/>
            <person name="Wilson W."/>
            <person name="Wolfe G."/>
            <person name="Wurch L.L."/>
        </authorList>
    </citation>
    <scope>NUCLEOTIDE SEQUENCE</scope>
</reference>
<dbReference type="eggNOG" id="KOG3290">
    <property type="taxonomic scope" value="Eukaryota"/>
</dbReference>
<dbReference type="Proteomes" id="UP000013827">
    <property type="component" value="Unassembled WGS sequence"/>
</dbReference>
<organism evidence="4 5">
    <name type="scientific">Emiliania huxleyi (strain CCMP1516)</name>
    <dbReference type="NCBI Taxonomy" id="280463"/>
    <lineage>
        <taxon>Eukaryota</taxon>
        <taxon>Haptista</taxon>
        <taxon>Haptophyta</taxon>
        <taxon>Prymnesiophyceae</taxon>
        <taxon>Isochrysidales</taxon>
        <taxon>Noelaerhabdaceae</taxon>
        <taxon>Emiliania</taxon>
    </lineage>
</organism>
<dbReference type="InterPro" id="IPR008775">
    <property type="entry name" value="Phytyl_CoA_dOase-like"/>
</dbReference>
<dbReference type="PANTHER" id="PTHR20883:SF15">
    <property type="entry name" value="PHYTANOYL-COA DIOXYGENASE DOMAIN-CONTAINING PROTEIN 1"/>
    <property type="match status" value="1"/>
</dbReference>
<keyword evidence="2" id="KW-0479">Metal-binding</keyword>
<evidence type="ECO:0008006" key="6">
    <source>
        <dbReference type="Google" id="ProtNLM"/>
    </source>
</evidence>
<evidence type="ECO:0000256" key="1">
    <source>
        <dbReference type="ARBA" id="ARBA00001962"/>
    </source>
</evidence>
<dbReference type="Gene3D" id="2.60.120.620">
    <property type="entry name" value="q2cbj1_9rhob like domain"/>
    <property type="match status" value="1"/>
</dbReference>
<dbReference type="EnsemblProtists" id="EOD41792">
    <property type="protein sequence ID" value="EOD41792"/>
    <property type="gene ID" value="EMIHUDRAFT_61074"/>
</dbReference>
<reference evidence="4" key="2">
    <citation type="submission" date="2024-10" db="UniProtKB">
        <authorList>
            <consortium name="EnsemblProtists"/>
        </authorList>
    </citation>
    <scope>IDENTIFICATION</scope>
</reference>
<sequence length="275" mass="29478">MVFRTDAKQEKAQGSSDYFLDSADRIHFFTEVGAAAADGVGLRPSYRSRKAEALNKVGHALHLRDAVFRGYSNSAKLRELVGALGWVSPVVPQSMYIFKQAGIGGEVTSHQDSTFLFTTPRQTCLGLWLALEDATLTNGCLWVRPGSHHEPVRRAFVRQPQPPAAGGAAGGGLLGGLLAALRRLALGSRFDDLFAAGFVPVECRAGDLVCFPGTLDHLSLANSTGKSRHTFQLHLVEGPAAGVEWSPRNWLQYPTGGPPFHALGNLAPLAPLQKA</sequence>
<dbReference type="PaxDb" id="2903-EOD41792"/>
<evidence type="ECO:0000256" key="2">
    <source>
        <dbReference type="ARBA" id="ARBA00022723"/>
    </source>
</evidence>
<keyword evidence="3" id="KW-0408">Iron</keyword>
<evidence type="ECO:0000256" key="3">
    <source>
        <dbReference type="ARBA" id="ARBA00023004"/>
    </source>
</evidence>
<dbReference type="STRING" id="2903.A0A0D3L1A7"/>
<dbReference type="SUPFAM" id="SSF51197">
    <property type="entry name" value="Clavaminate synthase-like"/>
    <property type="match status" value="1"/>
</dbReference>
<evidence type="ECO:0000313" key="5">
    <source>
        <dbReference type="Proteomes" id="UP000013827"/>
    </source>
</evidence>